<keyword evidence="2" id="KW-1185">Reference proteome</keyword>
<dbReference type="InterPro" id="IPR036390">
    <property type="entry name" value="WH_DNA-bd_sf"/>
</dbReference>
<dbReference type="KEGG" id="neq:NEQ304"/>
<name>Q74MU3_NANEQ</name>
<reference evidence="1 2" key="1">
    <citation type="journal article" date="2003" name="Proc. Natl. Acad. Sci. U.S.A.">
        <title>The genome of Nanoarchaeum equitans: insights into early archaeal evolution and derived parasitism.</title>
        <authorList>
            <person name="Waters E."/>
            <person name="Hohn M.J."/>
            <person name="Ahel I."/>
            <person name="Graham D.E."/>
            <person name="Adams M.D."/>
            <person name="Barnstead M."/>
            <person name="Beeson K.Y."/>
            <person name="Bibbs L."/>
            <person name="Bolanos R."/>
            <person name="Keller M."/>
            <person name="Kretz K."/>
            <person name="Lin X."/>
            <person name="Mathur E."/>
            <person name="Ni J."/>
            <person name="Podar M."/>
            <person name="Richardson T."/>
            <person name="Sutton G.G."/>
            <person name="Simon M."/>
            <person name="Soll D."/>
            <person name="Stetter K.O."/>
            <person name="Short J.M."/>
            <person name="Noordewier M."/>
        </authorList>
    </citation>
    <scope>NUCLEOTIDE SEQUENCE [LARGE SCALE GENOMIC DNA]</scope>
    <source>
        <strain evidence="1 2">Kin4-M</strain>
    </source>
</reference>
<sequence>MIRNRILEILNERGKIEFKELVKELKTHPYVVRKIVEELRREGKINLTKEVYHHKPKKFKLFVSL</sequence>
<dbReference type="EMBL" id="AE017199">
    <property type="protein sequence ID" value="AAR39152.1"/>
    <property type="molecule type" value="Genomic_DNA"/>
</dbReference>
<accession>Q74MU3</accession>
<dbReference type="SUPFAM" id="SSF46785">
    <property type="entry name" value="Winged helix' DNA-binding domain"/>
    <property type="match status" value="1"/>
</dbReference>
<evidence type="ECO:0000313" key="1">
    <source>
        <dbReference type="EMBL" id="AAR39152.1"/>
    </source>
</evidence>
<dbReference type="STRING" id="228908.NEQ304"/>
<dbReference type="AlphaFoldDB" id="Q74MU3"/>
<dbReference type="HOGENOM" id="CLU_2839446_0_0_2"/>
<organism evidence="1 2">
    <name type="scientific">Nanoarchaeum equitans (strain Kin4-M)</name>
    <dbReference type="NCBI Taxonomy" id="228908"/>
    <lineage>
        <taxon>Archaea</taxon>
        <taxon>Nanobdellota</taxon>
        <taxon>Candidatus Nanoarchaeia</taxon>
        <taxon>Nanoarchaeales</taxon>
        <taxon>Nanoarchaeaceae</taxon>
        <taxon>Nanoarchaeum</taxon>
    </lineage>
</organism>
<proteinExistence type="predicted"/>
<dbReference type="Proteomes" id="UP000000578">
    <property type="component" value="Chromosome"/>
</dbReference>
<dbReference type="BioCyc" id="NEQU228908:GJB6-324-MONOMER"/>
<dbReference type="Gene3D" id="1.10.10.10">
    <property type="entry name" value="Winged helix-like DNA-binding domain superfamily/Winged helix DNA-binding domain"/>
    <property type="match status" value="1"/>
</dbReference>
<dbReference type="InterPro" id="IPR036388">
    <property type="entry name" value="WH-like_DNA-bd_sf"/>
</dbReference>
<evidence type="ECO:0000313" key="2">
    <source>
        <dbReference type="Proteomes" id="UP000000578"/>
    </source>
</evidence>
<dbReference type="EnsemblBacteria" id="AAR39152">
    <property type="protein sequence ID" value="AAR39152"/>
    <property type="gene ID" value="NEQ304"/>
</dbReference>
<gene>
    <name evidence="1" type="ordered locus">NEQ304</name>
</gene>
<protein>
    <submittedName>
        <fullName evidence="1">NEQ304</fullName>
    </submittedName>
</protein>